<evidence type="ECO:0000256" key="2">
    <source>
        <dbReference type="ARBA" id="ARBA00009477"/>
    </source>
</evidence>
<dbReference type="RefSeq" id="WP_054285801.1">
    <property type="nucleotide sequence ID" value="NZ_CYHA01000004.1"/>
</dbReference>
<dbReference type="PANTHER" id="PTHR32347">
    <property type="entry name" value="EFFLUX SYSTEM COMPONENT YKNX-RELATED"/>
    <property type="match status" value="1"/>
</dbReference>
<comment type="subcellular location">
    <subcellularLocation>
        <location evidence="1">Cell envelope</location>
    </subcellularLocation>
</comment>
<dbReference type="InterPro" id="IPR050465">
    <property type="entry name" value="UPF0194_transport"/>
</dbReference>
<comment type="similarity">
    <text evidence="2">Belongs to the membrane fusion protein (MFP) (TC 8.A.1) family.</text>
</comment>
<dbReference type="OrthoDB" id="9778236at2"/>
<evidence type="ECO:0000313" key="4">
    <source>
        <dbReference type="EMBL" id="CUA84682.1"/>
    </source>
</evidence>
<dbReference type="STRING" id="375574.GCA_001418035_01948"/>
<accession>A0A0K6H127</accession>
<gene>
    <name evidence="4" type="ORF">Ga0061063_2160</name>
</gene>
<dbReference type="EMBL" id="CYHA01000004">
    <property type="protein sequence ID" value="CUA84682.1"/>
    <property type="molecule type" value="Genomic_DNA"/>
</dbReference>
<evidence type="ECO:0000256" key="1">
    <source>
        <dbReference type="ARBA" id="ARBA00004196"/>
    </source>
</evidence>
<dbReference type="GO" id="GO:0030313">
    <property type="term" value="C:cell envelope"/>
    <property type="evidence" value="ECO:0007669"/>
    <property type="project" value="UniProtKB-SubCell"/>
</dbReference>
<protein>
    <submittedName>
        <fullName evidence="4">RND family efflux transporter, MFP subunit</fullName>
    </submittedName>
</protein>
<dbReference type="Gene3D" id="2.40.50.100">
    <property type="match status" value="1"/>
</dbReference>
<organism evidence="4 5">
    <name type="scientific">Gulbenkiania indica</name>
    <dbReference type="NCBI Taxonomy" id="375574"/>
    <lineage>
        <taxon>Bacteria</taxon>
        <taxon>Pseudomonadati</taxon>
        <taxon>Pseudomonadota</taxon>
        <taxon>Betaproteobacteria</taxon>
        <taxon>Neisseriales</taxon>
        <taxon>Chromobacteriaceae</taxon>
        <taxon>Gulbenkiania</taxon>
    </lineage>
</organism>
<dbReference type="InterPro" id="IPR006143">
    <property type="entry name" value="RND_pump_MFP"/>
</dbReference>
<dbReference type="Gene3D" id="2.40.30.170">
    <property type="match status" value="1"/>
</dbReference>
<dbReference type="AlphaFoldDB" id="A0A0K6H127"/>
<evidence type="ECO:0000256" key="3">
    <source>
        <dbReference type="ARBA" id="ARBA00023054"/>
    </source>
</evidence>
<dbReference type="GO" id="GO:0016020">
    <property type="term" value="C:membrane"/>
    <property type="evidence" value="ECO:0007669"/>
    <property type="project" value="InterPro"/>
</dbReference>
<evidence type="ECO:0000313" key="5">
    <source>
        <dbReference type="Proteomes" id="UP000243535"/>
    </source>
</evidence>
<sequence>MQKKNLLTAAIVVAVVAALGYGWWQATRDKGLPEGLVQANGRLEGDAIRVATKYGGRLVEVNVHEGDRVQPKQVIATLSADEINARLAASRAGVEAARAQVERATAAYAQAKRDAGRYAELLSRGSVARIQAEQATLAALSAQTQLAQAVEQMHQAEAAQTEAATVQREQTLRAPAGGVITQRLREPGDVVAAGAAVAEIVDFDRLYLKVYIPENQIGRVRLGLPARIYTDAFPESSFEATVTSIASRAEFTPKEVQTPDERVKLVYAVKLSLKVNPDLKLTPGLPADAVIRWKNDVAWQKPRW</sequence>
<dbReference type="SUPFAM" id="SSF111369">
    <property type="entry name" value="HlyD-like secretion proteins"/>
    <property type="match status" value="1"/>
</dbReference>
<dbReference type="Proteomes" id="UP000243535">
    <property type="component" value="Unassembled WGS sequence"/>
</dbReference>
<proteinExistence type="inferred from homology"/>
<keyword evidence="5" id="KW-1185">Reference proteome</keyword>
<keyword evidence="3" id="KW-0175">Coiled coil</keyword>
<reference evidence="5" key="1">
    <citation type="submission" date="2015-08" db="EMBL/GenBank/DDBJ databases">
        <authorList>
            <person name="Varghese N."/>
        </authorList>
    </citation>
    <scope>NUCLEOTIDE SEQUENCE [LARGE SCALE GENOMIC DNA]</scope>
    <source>
        <strain evidence="5">DSM 17901</strain>
    </source>
</reference>
<name>A0A0K6H127_9NEIS</name>
<dbReference type="PANTHER" id="PTHR32347:SF23">
    <property type="entry name" value="BLL5650 PROTEIN"/>
    <property type="match status" value="1"/>
</dbReference>
<dbReference type="GO" id="GO:0022857">
    <property type="term" value="F:transmembrane transporter activity"/>
    <property type="evidence" value="ECO:0007669"/>
    <property type="project" value="InterPro"/>
</dbReference>
<dbReference type="NCBIfam" id="TIGR01730">
    <property type="entry name" value="RND_mfp"/>
    <property type="match status" value="1"/>
</dbReference>